<dbReference type="AlphaFoldDB" id="A0A3B3I3K5"/>
<keyword evidence="4" id="KW-0963">Cytoplasm</keyword>
<dbReference type="InterPro" id="IPR013783">
    <property type="entry name" value="Ig-like_fold"/>
</dbReference>
<dbReference type="FunFam" id="2.60.40.10:FF:000050">
    <property type="entry name" value="Titin isoform B"/>
    <property type="match status" value="1"/>
</dbReference>
<dbReference type="FunFam" id="2.60.40.10:FF:000214">
    <property type="entry name" value="titin isoform X1"/>
    <property type="match status" value="1"/>
</dbReference>
<reference evidence="11 12" key="1">
    <citation type="journal article" date="2007" name="Nature">
        <title>The medaka draft genome and insights into vertebrate genome evolution.</title>
        <authorList>
            <person name="Kasahara M."/>
            <person name="Naruse K."/>
            <person name="Sasaki S."/>
            <person name="Nakatani Y."/>
            <person name="Qu W."/>
            <person name="Ahsan B."/>
            <person name="Yamada T."/>
            <person name="Nagayasu Y."/>
            <person name="Doi K."/>
            <person name="Kasai Y."/>
            <person name="Jindo T."/>
            <person name="Kobayashi D."/>
            <person name="Shimada A."/>
            <person name="Toyoda A."/>
            <person name="Kuroki Y."/>
            <person name="Fujiyama A."/>
            <person name="Sasaki T."/>
            <person name="Shimizu A."/>
            <person name="Asakawa S."/>
            <person name="Shimizu N."/>
            <person name="Hashimoto S."/>
            <person name="Yang J."/>
            <person name="Lee Y."/>
            <person name="Matsushima K."/>
            <person name="Sugano S."/>
            <person name="Sakaizumi M."/>
            <person name="Narita T."/>
            <person name="Ohishi K."/>
            <person name="Haga S."/>
            <person name="Ohta F."/>
            <person name="Nomoto H."/>
            <person name="Nogata K."/>
            <person name="Morishita T."/>
            <person name="Endo T."/>
            <person name="Shin-I T."/>
            <person name="Takeda H."/>
            <person name="Morishita S."/>
            <person name="Kohara Y."/>
        </authorList>
    </citation>
    <scope>NUCLEOTIDE SEQUENCE [LARGE SCALE GENOMIC DNA]</scope>
    <source>
        <strain evidence="11 12">Hd-rR</strain>
    </source>
</reference>
<dbReference type="InterPro" id="IPR007110">
    <property type="entry name" value="Ig-like_dom"/>
</dbReference>
<dbReference type="Proteomes" id="UP000001038">
    <property type="component" value="Chromosome 21"/>
</dbReference>
<evidence type="ECO:0000256" key="7">
    <source>
        <dbReference type="ARBA" id="ARBA00023242"/>
    </source>
</evidence>
<dbReference type="InterPro" id="IPR036179">
    <property type="entry name" value="Ig-like_dom_sf"/>
</dbReference>
<dbReference type="FunFam" id="2.60.40.10:FF:001434">
    <property type="entry name" value="titin isoform X1"/>
    <property type="match status" value="1"/>
</dbReference>
<dbReference type="Pfam" id="PF00041">
    <property type="entry name" value="fn3"/>
    <property type="match status" value="3"/>
</dbReference>
<keyword evidence="8" id="KW-0393">Immunoglobulin domain</keyword>
<dbReference type="PRINTS" id="PR00014">
    <property type="entry name" value="FNTYPEIII"/>
</dbReference>
<feature type="domain" description="Ig-like" evidence="9">
    <location>
        <begin position="213"/>
        <end position="306"/>
    </location>
</feature>
<feature type="domain" description="Fibronectin type-III" evidence="10">
    <location>
        <begin position="859"/>
        <end position="954"/>
    </location>
</feature>
<evidence type="ECO:0000256" key="6">
    <source>
        <dbReference type="ARBA" id="ARBA00023157"/>
    </source>
</evidence>
<sequence length="1055" mass="118135">DVPLKPVTLELLFSLTVRLFTEGAATFIAKVGGDPIPNVKWMKGKWRQLTHGGRISIEQKGQEAKLEIKEVTKSDSGQYRCVASNKHGEIECSAEMHVDEKKEAAQVEGDLRTKLKNPQEEKDIDIVELLRNVDPKEYEKYARMYGITDYRGLLQAIEQLKKEKAEESGRLVRLTKFHRWFKRFLCQIGKLDPWSNNIQFSSFLKTQIMVSTPTEIIKDWIVKPLKDQHVKPKASATFKCQLYKDTPNWKWLKGEEAITPSDKIEIKKDGKDLELTIKNCQPDDVAEYSLEVEGRTYTANSTAKLTVEGKCRTCATVLKFISPLKDQTVKEGKTARFELELSHENIPVSWFKNDVKIHPSRTVVTQTDGKKHVLEIKEVTLDDTYEGEYTAMAGDSKSTAELIISEAPTDFSTTDQSYVTDAGKPIVMAIPYTAYPKAEAEWLYNNQSLPTDSIYTSADCTEYRLKDPKKSDEGRYKVLIKNKHGGGEAFINLDVIDVPGPVKNLQVVDTADGEVSLAWEEPESDGGTKVIAYVVERRDVKRKTWTLATDHAESPEYTVTGLQKDSFYLFRVRSFTSVVSDVPDAPLNVIVGNVTKFGCTVSWEPPLSDGGSPITSYVIELRDRTSVKWSPVQLTKADELSAIINDVIENKEYIFRVKAENKAGVGRPSAASQPVKIMDPIEPPSPPQNLSWSDQNKTSGIFLTWEPPKYDGGSSIRGYNVERCQRGTDKWEPCGDMVPELKCQVTGLIEGQWYAYRVRALNRLGASQPCKATDEIQAVDPKGVYDIQLDAKLLAGLTANAGSKIELPAEVKGKPEPRVKWTKADLVLKPDDRVSIDTKPGHSTVTIAKTTRDDTSTYIIEATNSIKDVAKTSCFLMWTKPEHDGGAKIDSYVIEMLKSGTTDWIRVAENIVGLEYFLKGLMEKQEYSFRVRAVNVAGESEPSEPSDPVLCKERLSKRKLLGTQTGCDVRRHTGTFFGLICSLNYTSLHLEIDSSVHPDAGVYKVTLENSLGSASATINVKVIGMFLIQTLFWNISQCYVVKHVCFSILRSSWTL</sequence>
<evidence type="ECO:0000256" key="3">
    <source>
        <dbReference type="ARBA" id="ARBA00006692"/>
    </source>
</evidence>
<dbReference type="InParanoid" id="A0A3B3I3K5"/>
<dbReference type="PANTHER" id="PTHR14340:SF13">
    <property type="entry name" value="TITIN"/>
    <property type="match status" value="1"/>
</dbReference>
<evidence type="ECO:0000256" key="2">
    <source>
        <dbReference type="ARBA" id="ARBA00004496"/>
    </source>
</evidence>
<keyword evidence="7" id="KW-0539">Nucleus</keyword>
<keyword evidence="12" id="KW-1185">Reference proteome</keyword>
<keyword evidence="5" id="KW-0677">Repeat</keyword>
<dbReference type="GO" id="GO:0031430">
    <property type="term" value="C:M band"/>
    <property type="evidence" value="ECO:0000318"/>
    <property type="project" value="GO_Central"/>
</dbReference>
<dbReference type="GO" id="GO:0048738">
    <property type="term" value="P:cardiac muscle tissue development"/>
    <property type="evidence" value="ECO:0000318"/>
    <property type="project" value="GO_Central"/>
</dbReference>
<dbReference type="Pfam" id="PF07679">
    <property type="entry name" value="I-set"/>
    <property type="match status" value="5"/>
</dbReference>
<reference evidence="11" key="3">
    <citation type="submission" date="2025-09" db="UniProtKB">
        <authorList>
            <consortium name="Ensembl"/>
        </authorList>
    </citation>
    <scope>IDENTIFICATION</scope>
    <source>
        <strain evidence="11">Hd-rR</strain>
    </source>
</reference>
<protein>
    <recommendedName>
        <fullName evidence="13">Immunoglobulin superfamily member 22</fullName>
    </recommendedName>
</protein>
<dbReference type="Ensembl" id="ENSORLT00000039195.1">
    <property type="protein sequence ID" value="ENSORLP00000038631.1"/>
    <property type="gene ID" value="ENSORLG00000024427.1"/>
</dbReference>
<feature type="domain" description="Fibronectin type-III" evidence="10">
    <location>
        <begin position="585"/>
        <end position="680"/>
    </location>
</feature>
<evidence type="ECO:0000259" key="10">
    <source>
        <dbReference type="PROSITE" id="PS50853"/>
    </source>
</evidence>
<dbReference type="GeneTree" id="ENSGT01110000267173"/>
<organism evidence="11 12">
    <name type="scientific">Oryzias latipes</name>
    <name type="common">Japanese rice fish</name>
    <name type="synonym">Japanese killifish</name>
    <dbReference type="NCBI Taxonomy" id="8090"/>
    <lineage>
        <taxon>Eukaryota</taxon>
        <taxon>Metazoa</taxon>
        <taxon>Chordata</taxon>
        <taxon>Craniata</taxon>
        <taxon>Vertebrata</taxon>
        <taxon>Euteleostomi</taxon>
        <taxon>Actinopterygii</taxon>
        <taxon>Neopterygii</taxon>
        <taxon>Teleostei</taxon>
        <taxon>Neoteleostei</taxon>
        <taxon>Acanthomorphata</taxon>
        <taxon>Ovalentaria</taxon>
        <taxon>Atherinomorphae</taxon>
        <taxon>Beloniformes</taxon>
        <taxon>Adrianichthyidae</taxon>
        <taxon>Oryziinae</taxon>
        <taxon>Oryzias</taxon>
    </lineage>
</organism>
<dbReference type="SMART" id="SM00408">
    <property type="entry name" value="IGc2"/>
    <property type="match status" value="3"/>
</dbReference>
<dbReference type="CDD" id="cd00063">
    <property type="entry name" value="FN3"/>
    <property type="match status" value="4"/>
</dbReference>
<dbReference type="FunFam" id="2.60.40.10:FF:000127">
    <property type="entry name" value="titin isoform X1"/>
    <property type="match status" value="1"/>
</dbReference>
<evidence type="ECO:0000256" key="5">
    <source>
        <dbReference type="ARBA" id="ARBA00022737"/>
    </source>
</evidence>
<evidence type="ECO:0000256" key="4">
    <source>
        <dbReference type="ARBA" id="ARBA00022490"/>
    </source>
</evidence>
<dbReference type="SMART" id="SM00060">
    <property type="entry name" value="FN3"/>
    <property type="match status" value="4"/>
</dbReference>
<dbReference type="InterPro" id="IPR040849">
    <property type="entry name" value="MyBP-C_THB"/>
</dbReference>
<evidence type="ECO:0000313" key="11">
    <source>
        <dbReference type="Ensembl" id="ENSORLP00000038631.1"/>
    </source>
</evidence>
<feature type="domain" description="Ig-like" evidence="9">
    <location>
        <begin position="781"/>
        <end position="873"/>
    </location>
</feature>
<evidence type="ECO:0008006" key="13">
    <source>
        <dbReference type="Google" id="ProtNLM"/>
    </source>
</evidence>
<dbReference type="InterPro" id="IPR003961">
    <property type="entry name" value="FN3_dom"/>
</dbReference>
<dbReference type="STRING" id="8090.ENSORLP00000038631"/>
<proteinExistence type="inferred from homology"/>
<evidence type="ECO:0000259" key="9">
    <source>
        <dbReference type="PROSITE" id="PS50835"/>
    </source>
</evidence>
<dbReference type="GO" id="GO:0045214">
    <property type="term" value="P:sarcomere organization"/>
    <property type="evidence" value="ECO:0000318"/>
    <property type="project" value="GO_Central"/>
</dbReference>
<dbReference type="InterPro" id="IPR013098">
    <property type="entry name" value="Ig_I-set"/>
</dbReference>
<dbReference type="InterPro" id="IPR036116">
    <property type="entry name" value="FN3_sf"/>
</dbReference>
<dbReference type="InterPro" id="IPR003598">
    <property type="entry name" value="Ig_sub2"/>
</dbReference>
<feature type="domain" description="Fibronectin type-III" evidence="10">
    <location>
        <begin position="501"/>
        <end position="584"/>
    </location>
</feature>
<dbReference type="PROSITE" id="PS50835">
    <property type="entry name" value="IG_LIKE"/>
    <property type="match status" value="3"/>
</dbReference>
<comment type="similarity">
    <text evidence="3">Belongs to the protein kinase superfamily. CAMK Ser/Thr protein kinase family.</text>
</comment>
<dbReference type="InterPro" id="IPR003599">
    <property type="entry name" value="Ig_sub"/>
</dbReference>
<dbReference type="PROSITE" id="PS50853">
    <property type="entry name" value="FN3"/>
    <property type="match status" value="4"/>
</dbReference>
<dbReference type="FunFam" id="2.60.40.10:FF:000135">
    <property type="entry name" value="Titin a"/>
    <property type="match status" value="1"/>
</dbReference>
<dbReference type="SUPFAM" id="SSF48726">
    <property type="entry name" value="Immunoglobulin"/>
    <property type="match status" value="6"/>
</dbReference>
<dbReference type="Pfam" id="PF18362">
    <property type="entry name" value="THB"/>
    <property type="match status" value="1"/>
</dbReference>
<dbReference type="Gene3D" id="2.60.40.10">
    <property type="entry name" value="Immunoglobulins"/>
    <property type="match status" value="10"/>
</dbReference>
<name>A0A3B3I3K5_ORYLA</name>
<keyword evidence="6" id="KW-1015">Disulfide bond</keyword>
<dbReference type="PANTHER" id="PTHR14340">
    <property type="entry name" value="MICROFIBRIL-ASSOCIATED GLYCOPROTEIN 3"/>
    <property type="match status" value="1"/>
</dbReference>
<dbReference type="FunFam" id="2.60.40.10:FF:001272">
    <property type="entry name" value="titin isoform X1"/>
    <property type="match status" value="1"/>
</dbReference>
<evidence type="ECO:0000256" key="1">
    <source>
        <dbReference type="ARBA" id="ARBA00004123"/>
    </source>
</evidence>
<dbReference type="SMART" id="SM00409">
    <property type="entry name" value="IG"/>
    <property type="match status" value="5"/>
</dbReference>
<dbReference type="Bgee" id="ENSORLG00000024427">
    <property type="expression patterns" value="Expressed in muscle tissue and 6 other cell types or tissues"/>
</dbReference>
<reference evidence="11" key="2">
    <citation type="submission" date="2025-08" db="UniProtKB">
        <authorList>
            <consortium name="Ensembl"/>
        </authorList>
    </citation>
    <scope>IDENTIFICATION</scope>
    <source>
        <strain evidence="11">Hd-rR</strain>
    </source>
</reference>
<feature type="domain" description="Fibronectin type-III" evidence="10">
    <location>
        <begin position="686"/>
        <end position="781"/>
    </location>
</feature>
<evidence type="ECO:0000256" key="8">
    <source>
        <dbReference type="ARBA" id="ARBA00023319"/>
    </source>
</evidence>
<comment type="subcellular location">
    <subcellularLocation>
        <location evidence="2">Cytoplasm</location>
    </subcellularLocation>
    <subcellularLocation>
        <location evidence="1">Nucleus</location>
    </subcellularLocation>
</comment>
<dbReference type="GO" id="GO:0005634">
    <property type="term" value="C:nucleus"/>
    <property type="evidence" value="ECO:0007669"/>
    <property type="project" value="UniProtKB-SubCell"/>
</dbReference>
<feature type="domain" description="Ig-like" evidence="9">
    <location>
        <begin position="6"/>
        <end position="97"/>
    </location>
</feature>
<dbReference type="SUPFAM" id="SSF49265">
    <property type="entry name" value="Fibronectin type III"/>
    <property type="match status" value="3"/>
</dbReference>
<evidence type="ECO:0000313" key="12">
    <source>
        <dbReference type="Proteomes" id="UP000001038"/>
    </source>
</evidence>
<accession>A0A3B3I3K5</accession>